<dbReference type="GO" id="GO:0006511">
    <property type="term" value="P:ubiquitin-dependent protein catabolic process"/>
    <property type="evidence" value="ECO:0007669"/>
    <property type="project" value="InterPro"/>
</dbReference>
<dbReference type="HOGENOM" id="CLU_074199_0_0_1"/>
<keyword evidence="3" id="KW-0498">Mitosis</keyword>
<dbReference type="InterPro" id="IPR036388">
    <property type="entry name" value="WH-like_DNA-bd_sf"/>
</dbReference>
<dbReference type="EMBL" id="AMQN01003646">
    <property type="status" value="NOT_ANNOTATED_CDS"/>
    <property type="molecule type" value="Genomic_DNA"/>
</dbReference>
<name>R7T8J2_CAPTE</name>
<dbReference type="InterPro" id="IPR036317">
    <property type="entry name" value="Cullin_homology_sf"/>
</dbReference>
<dbReference type="Gene3D" id="3.30.230.130">
    <property type="entry name" value="Cullin, Chain C, Domain 2"/>
    <property type="match status" value="1"/>
</dbReference>
<dbReference type="FunFam" id="1.10.10.10:FF:000284">
    <property type="entry name" value="Anaphase-promoting complex subunit 2"/>
    <property type="match status" value="1"/>
</dbReference>
<dbReference type="OrthoDB" id="5581181at2759"/>
<dbReference type="InterPro" id="IPR044554">
    <property type="entry name" value="ANAPC2"/>
</dbReference>
<evidence type="ECO:0000256" key="5">
    <source>
        <dbReference type="PROSITE-ProRule" id="PRU00330"/>
    </source>
</evidence>
<dbReference type="Gene3D" id="1.10.10.10">
    <property type="entry name" value="Winged helix-like DNA-binding domain superfamily/Winged helix DNA-binding domain"/>
    <property type="match status" value="1"/>
</dbReference>
<evidence type="ECO:0000259" key="6">
    <source>
        <dbReference type="PROSITE" id="PS50069"/>
    </source>
</evidence>
<dbReference type="InterPro" id="IPR016158">
    <property type="entry name" value="Cullin_homology"/>
</dbReference>
<dbReference type="PANTHER" id="PTHR45957">
    <property type="entry name" value="ANAPHASE-PROMOTING COMPLEX SUBUNIT 2"/>
    <property type="match status" value="1"/>
</dbReference>
<accession>R7T8J2</accession>
<dbReference type="AlphaFoldDB" id="R7T8J2"/>
<dbReference type="GO" id="GO:0007091">
    <property type="term" value="P:metaphase/anaphase transition of mitotic cell cycle"/>
    <property type="evidence" value="ECO:0007669"/>
    <property type="project" value="TreeGrafter"/>
</dbReference>
<dbReference type="Pfam" id="PF26557">
    <property type="entry name" value="Cullin_AB"/>
    <property type="match status" value="1"/>
</dbReference>
<evidence type="ECO:0000313" key="9">
    <source>
        <dbReference type="Proteomes" id="UP000014760"/>
    </source>
</evidence>
<gene>
    <name evidence="7" type="ORF">CAPTEDRAFT_150069</name>
</gene>
<dbReference type="InterPro" id="IPR014786">
    <property type="entry name" value="ANAPC2_C"/>
</dbReference>
<dbReference type="SUPFAM" id="SSF46785">
    <property type="entry name" value="Winged helix' DNA-binding domain"/>
    <property type="match status" value="1"/>
</dbReference>
<dbReference type="PANTHER" id="PTHR45957:SF1">
    <property type="entry name" value="ANAPHASE-PROMOTING COMPLEX SUBUNIT 2"/>
    <property type="match status" value="1"/>
</dbReference>
<organism evidence="7">
    <name type="scientific">Capitella teleta</name>
    <name type="common">Polychaete worm</name>
    <dbReference type="NCBI Taxonomy" id="283909"/>
    <lineage>
        <taxon>Eukaryota</taxon>
        <taxon>Metazoa</taxon>
        <taxon>Spiralia</taxon>
        <taxon>Lophotrochozoa</taxon>
        <taxon>Annelida</taxon>
        <taxon>Polychaeta</taxon>
        <taxon>Sedentaria</taxon>
        <taxon>Scolecida</taxon>
        <taxon>Capitellidae</taxon>
        <taxon>Capitella</taxon>
    </lineage>
</organism>
<reference evidence="9" key="1">
    <citation type="submission" date="2012-12" db="EMBL/GenBank/DDBJ databases">
        <authorList>
            <person name="Hellsten U."/>
            <person name="Grimwood J."/>
            <person name="Chapman J.A."/>
            <person name="Shapiro H."/>
            <person name="Aerts A."/>
            <person name="Otillar R.P."/>
            <person name="Terry A.Y."/>
            <person name="Boore J.L."/>
            <person name="Simakov O."/>
            <person name="Marletaz F."/>
            <person name="Cho S.-J."/>
            <person name="Edsinger-Gonzales E."/>
            <person name="Havlak P."/>
            <person name="Kuo D.-H."/>
            <person name="Larsson T."/>
            <person name="Lv J."/>
            <person name="Arendt D."/>
            <person name="Savage R."/>
            <person name="Osoegawa K."/>
            <person name="de Jong P."/>
            <person name="Lindberg D.R."/>
            <person name="Seaver E.C."/>
            <person name="Weisblat D.A."/>
            <person name="Putnam N.H."/>
            <person name="Grigoriev I.V."/>
            <person name="Rokhsar D.S."/>
        </authorList>
    </citation>
    <scope>NUCLEOTIDE SEQUENCE</scope>
    <source>
        <strain evidence="9">I ESC-2004</strain>
    </source>
</reference>
<dbReference type="EMBL" id="KB312379">
    <property type="protein sequence ID" value="ELT87319.1"/>
    <property type="molecule type" value="Genomic_DNA"/>
</dbReference>
<reference evidence="8" key="3">
    <citation type="submission" date="2015-06" db="UniProtKB">
        <authorList>
            <consortium name="EnsemblMetazoa"/>
        </authorList>
    </citation>
    <scope>IDENTIFICATION</scope>
</reference>
<evidence type="ECO:0000313" key="7">
    <source>
        <dbReference type="EMBL" id="ELT87319.1"/>
    </source>
</evidence>
<dbReference type="GO" id="GO:0005680">
    <property type="term" value="C:anaphase-promoting complex"/>
    <property type="evidence" value="ECO:0007669"/>
    <property type="project" value="TreeGrafter"/>
</dbReference>
<proteinExistence type="inferred from homology"/>
<evidence type="ECO:0000313" key="8">
    <source>
        <dbReference type="EnsemblMetazoa" id="CapteP150069"/>
    </source>
</evidence>
<keyword evidence="4" id="KW-0131">Cell cycle</keyword>
<keyword evidence="9" id="KW-1185">Reference proteome</keyword>
<dbReference type="Gene3D" id="1.20.1310.10">
    <property type="entry name" value="Cullin Repeats"/>
    <property type="match status" value="1"/>
</dbReference>
<dbReference type="Pfam" id="PF08672">
    <property type="entry name" value="ANAPC2"/>
    <property type="match status" value="1"/>
</dbReference>
<protein>
    <recommendedName>
        <fullName evidence="1">Anaphase-promoting complex subunit 2</fullName>
    </recommendedName>
</protein>
<evidence type="ECO:0000256" key="3">
    <source>
        <dbReference type="ARBA" id="ARBA00022776"/>
    </source>
</evidence>
<dbReference type="SMART" id="SM01013">
    <property type="entry name" value="APC2"/>
    <property type="match status" value="1"/>
</dbReference>
<dbReference type="InterPro" id="IPR059120">
    <property type="entry name" value="Cullin-like_AB"/>
</dbReference>
<dbReference type="InterPro" id="IPR036390">
    <property type="entry name" value="WH_DNA-bd_sf"/>
</dbReference>
<feature type="domain" description="Cullin family profile" evidence="6">
    <location>
        <begin position="1"/>
        <end position="205"/>
    </location>
</feature>
<dbReference type="GO" id="GO:0070979">
    <property type="term" value="P:protein K11-linked ubiquitination"/>
    <property type="evidence" value="ECO:0007669"/>
    <property type="project" value="TreeGrafter"/>
</dbReference>
<dbReference type="SUPFAM" id="SSF75632">
    <property type="entry name" value="Cullin homology domain"/>
    <property type="match status" value="1"/>
</dbReference>
<dbReference type="OMA" id="ETCANRC"/>
<dbReference type="EnsemblMetazoa" id="CapteT150069">
    <property type="protein sequence ID" value="CapteP150069"/>
    <property type="gene ID" value="CapteG150069"/>
</dbReference>
<dbReference type="STRING" id="283909.R7T8J2"/>
<dbReference type="GO" id="GO:0051301">
    <property type="term" value="P:cell division"/>
    <property type="evidence" value="ECO:0007669"/>
    <property type="project" value="UniProtKB-KW"/>
</dbReference>
<keyword evidence="2" id="KW-0132">Cell division</keyword>
<dbReference type="PROSITE" id="PS50069">
    <property type="entry name" value="CULLIN_2"/>
    <property type="match status" value="1"/>
</dbReference>
<evidence type="ECO:0000256" key="1">
    <source>
        <dbReference type="ARBA" id="ARBA00016068"/>
    </source>
</evidence>
<reference evidence="7 9" key="2">
    <citation type="journal article" date="2013" name="Nature">
        <title>Insights into bilaterian evolution from three spiralian genomes.</title>
        <authorList>
            <person name="Simakov O."/>
            <person name="Marletaz F."/>
            <person name="Cho S.J."/>
            <person name="Edsinger-Gonzales E."/>
            <person name="Havlak P."/>
            <person name="Hellsten U."/>
            <person name="Kuo D.H."/>
            <person name="Larsson T."/>
            <person name="Lv J."/>
            <person name="Arendt D."/>
            <person name="Savage R."/>
            <person name="Osoegawa K."/>
            <person name="de Jong P."/>
            <person name="Grimwood J."/>
            <person name="Chapman J.A."/>
            <person name="Shapiro H."/>
            <person name="Aerts A."/>
            <person name="Otillar R.P."/>
            <person name="Terry A.Y."/>
            <person name="Boore J.L."/>
            <person name="Grigoriev I.V."/>
            <person name="Lindberg D.R."/>
            <person name="Seaver E.C."/>
            <person name="Weisblat D.A."/>
            <person name="Putnam N.H."/>
            <person name="Rokhsar D.S."/>
        </authorList>
    </citation>
    <scope>NUCLEOTIDE SEQUENCE</scope>
    <source>
        <strain evidence="7 9">I ESC-2004</strain>
    </source>
</reference>
<evidence type="ECO:0000256" key="2">
    <source>
        <dbReference type="ARBA" id="ARBA00022618"/>
    </source>
</evidence>
<dbReference type="Proteomes" id="UP000014760">
    <property type="component" value="Unassembled WGS sequence"/>
</dbReference>
<dbReference type="GO" id="GO:0031625">
    <property type="term" value="F:ubiquitin protein ligase binding"/>
    <property type="evidence" value="ECO:0007669"/>
    <property type="project" value="InterPro"/>
</dbReference>
<comment type="similarity">
    <text evidence="5">Belongs to the cullin family.</text>
</comment>
<evidence type="ECO:0000256" key="4">
    <source>
        <dbReference type="ARBA" id="ARBA00023306"/>
    </source>
</evidence>
<sequence>MLVNIYGSKELFVNEYRTLLADRILTHFNFDTEKEIRHLELLKLRFGESQLNLCEVMLKDVADSKRINTRISEEKAEAATSADASAAAAEEPLAVNSMVLSAQFWPAFREGKIQLPEQMQGALDNYTRSFETLKGNRTLDWKSHLGLVQVELELKDGKTLQLSVTPVHAAIIWHFQEKVKWTVDELSSVTQMSTHALRRKIALWQSHGLLREESADTFVLVEEHKGTKDLGSVVMEEEEAESAMASVQDQREEELQVVWSYVHGMLTNLESLPLERIHSMLKMFAMQGPGSECTEEELRGFLDRKVKEQKLIYATGVYRLPKHPA</sequence>
<dbReference type="SMART" id="SM00182">
    <property type="entry name" value="CULLIN"/>
    <property type="match status" value="1"/>
</dbReference>